<comment type="caution">
    <text evidence="1">The sequence shown here is derived from an EMBL/GenBank/DDBJ whole genome shotgun (WGS) entry which is preliminary data.</text>
</comment>
<name>K1T2H8_9ZZZZ</name>
<sequence length="208" mass="23945">MYRDFFAVQAEEAQAVKAAFLTDGEGEVFRRVAVDAIEDTVGIGLLQQLTDWLQVIESRGLEQQDIAGQKQQIDAQIQEYDGKETTEGKTVHIENPTATLEEKRNKGLLKLVTEEDNISSRRIETESLLETRMERGEINRGNLVPGTAENYEEWKSLKQKVFFHEYLLRYLGRYGQEKQDSPLWYQIEYVIVGKDNDTDNLKGIVNRI</sequence>
<feature type="non-terminal residue" evidence="1">
    <location>
        <position position="208"/>
    </location>
</feature>
<evidence type="ECO:0000313" key="1">
    <source>
        <dbReference type="EMBL" id="EKC53711.1"/>
    </source>
</evidence>
<dbReference type="AlphaFoldDB" id="K1T2H8"/>
<protein>
    <submittedName>
        <fullName evidence="1">Uncharacterized protein</fullName>
    </submittedName>
</protein>
<organism evidence="1">
    <name type="scientific">human gut metagenome</name>
    <dbReference type="NCBI Taxonomy" id="408170"/>
    <lineage>
        <taxon>unclassified sequences</taxon>
        <taxon>metagenomes</taxon>
        <taxon>organismal metagenomes</taxon>
    </lineage>
</organism>
<dbReference type="EMBL" id="AJWZ01008581">
    <property type="protein sequence ID" value="EKC53711.1"/>
    <property type="molecule type" value="Genomic_DNA"/>
</dbReference>
<dbReference type="Pfam" id="PF18960">
    <property type="entry name" value="DUF5702"/>
    <property type="match status" value="1"/>
</dbReference>
<accession>K1T2H8</accession>
<dbReference type="InterPro" id="IPR043756">
    <property type="entry name" value="DUF5702"/>
</dbReference>
<reference evidence="1" key="1">
    <citation type="journal article" date="2013" name="Environ. Microbiol.">
        <title>Microbiota from the distal guts of lean and obese adolescents exhibit partial functional redundancy besides clear differences in community structure.</title>
        <authorList>
            <person name="Ferrer M."/>
            <person name="Ruiz A."/>
            <person name="Lanza F."/>
            <person name="Haange S.B."/>
            <person name="Oberbach A."/>
            <person name="Till H."/>
            <person name="Bargiela R."/>
            <person name="Campoy C."/>
            <person name="Segura M.T."/>
            <person name="Richter M."/>
            <person name="von Bergen M."/>
            <person name="Seifert J."/>
            <person name="Suarez A."/>
        </authorList>
    </citation>
    <scope>NUCLEOTIDE SEQUENCE</scope>
</reference>
<proteinExistence type="predicted"/>
<gene>
    <name evidence="1" type="ORF">OBE_12454</name>
</gene>